<proteinExistence type="predicted"/>
<evidence type="ECO:0000256" key="1">
    <source>
        <dbReference type="SAM" id="MobiDB-lite"/>
    </source>
</evidence>
<name>A0A815PFZ5_9BILA</name>
<evidence type="ECO:0000313" key="4">
    <source>
        <dbReference type="Proteomes" id="UP000663891"/>
    </source>
</evidence>
<feature type="compositionally biased region" description="Pro residues" evidence="1">
    <location>
        <begin position="68"/>
        <end position="84"/>
    </location>
</feature>
<dbReference type="EMBL" id="CAJNON010001290">
    <property type="protein sequence ID" value="CAF1448905.1"/>
    <property type="molecule type" value="Genomic_DNA"/>
</dbReference>
<accession>A0A815PFZ5</accession>
<feature type="region of interest" description="Disordered" evidence="1">
    <location>
        <begin position="64"/>
        <end position="84"/>
    </location>
</feature>
<reference evidence="2" key="1">
    <citation type="submission" date="2021-02" db="EMBL/GenBank/DDBJ databases">
        <authorList>
            <person name="Nowell W R."/>
        </authorList>
    </citation>
    <scope>NUCLEOTIDE SEQUENCE</scope>
</reference>
<comment type="caution">
    <text evidence="2">The sequence shown here is derived from an EMBL/GenBank/DDBJ whole genome shotgun (WGS) entry which is preliminary data.</text>
</comment>
<dbReference type="Proteomes" id="UP000663891">
    <property type="component" value="Unassembled WGS sequence"/>
</dbReference>
<dbReference type="EMBL" id="CAJOAY010000954">
    <property type="protein sequence ID" value="CAF3766294.1"/>
    <property type="molecule type" value="Genomic_DNA"/>
</dbReference>
<dbReference type="OrthoDB" id="10051287at2759"/>
<dbReference type="Proteomes" id="UP000663881">
    <property type="component" value="Unassembled WGS sequence"/>
</dbReference>
<sequence length="84" mass="9558">MYSIQRHSNNACYETMNYIRQQQQQQISVFNNRQMIKNNSAGTFHRSPLLSFCVPDVYSPGTNGKCSLPPPSSNLPPPPSEWLN</sequence>
<gene>
    <name evidence="3" type="ORF">OKA104_LOCUS16547</name>
    <name evidence="2" type="ORF">VCS650_LOCUS39350</name>
</gene>
<organism evidence="2 4">
    <name type="scientific">Adineta steineri</name>
    <dbReference type="NCBI Taxonomy" id="433720"/>
    <lineage>
        <taxon>Eukaryota</taxon>
        <taxon>Metazoa</taxon>
        <taxon>Spiralia</taxon>
        <taxon>Gnathifera</taxon>
        <taxon>Rotifera</taxon>
        <taxon>Eurotatoria</taxon>
        <taxon>Bdelloidea</taxon>
        <taxon>Adinetida</taxon>
        <taxon>Adinetidae</taxon>
        <taxon>Adineta</taxon>
    </lineage>
</organism>
<protein>
    <submittedName>
        <fullName evidence="2">Uncharacterized protein</fullName>
    </submittedName>
</protein>
<evidence type="ECO:0000313" key="2">
    <source>
        <dbReference type="EMBL" id="CAF1448905.1"/>
    </source>
</evidence>
<evidence type="ECO:0000313" key="3">
    <source>
        <dbReference type="EMBL" id="CAF3766294.1"/>
    </source>
</evidence>
<dbReference type="AlphaFoldDB" id="A0A815PFZ5"/>